<sequence>AGAALHGVGVPACLATADAAARRVAAHLAASTPR</sequence>
<dbReference type="Gene3D" id="3.50.50.60">
    <property type="entry name" value="FAD/NAD(P)-binding domain"/>
    <property type="match status" value="1"/>
</dbReference>
<protein>
    <submittedName>
        <fullName evidence="1">Uncharacterized protein</fullName>
    </submittedName>
</protein>
<dbReference type="InterPro" id="IPR036188">
    <property type="entry name" value="FAD/NAD-bd_sf"/>
</dbReference>
<organism evidence="1">
    <name type="scientific">uncultured Actinomycetospora sp</name>
    <dbReference type="NCBI Taxonomy" id="1135996"/>
    <lineage>
        <taxon>Bacteria</taxon>
        <taxon>Bacillati</taxon>
        <taxon>Actinomycetota</taxon>
        <taxon>Actinomycetes</taxon>
        <taxon>Pseudonocardiales</taxon>
        <taxon>Pseudonocardiaceae</taxon>
        <taxon>Actinomycetospora</taxon>
        <taxon>environmental samples</taxon>
    </lineage>
</organism>
<dbReference type="AlphaFoldDB" id="A0A6J4GY89"/>
<accession>A0A6J4GY89</accession>
<proteinExistence type="predicted"/>
<name>A0A6J4GY89_9PSEU</name>
<evidence type="ECO:0000313" key="1">
    <source>
        <dbReference type="EMBL" id="CAA9210119.1"/>
    </source>
</evidence>
<gene>
    <name evidence="1" type="ORF">AVDCRST_MAG54-58</name>
</gene>
<feature type="non-terminal residue" evidence="1">
    <location>
        <position position="1"/>
    </location>
</feature>
<reference evidence="1" key="1">
    <citation type="submission" date="2020-02" db="EMBL/GenBank/DDBJ databases">
        <authorList>
            <person name="Meier V. D."/>
        </authorList>
    </citation>
    <scope>NUCLEOTIDE SEQUENCE</scope>
    <source>
        <strain evidence="1">AVDCRST_MAG54</strain>
    </source>
</reference>
<dbReference type="EMBL" id="CADCTH010000009">
    <property type="protein sequence ID" value="CAA9210119.1"/>
    <property type="molecule type" value="Genomic_DNA"/>
</dbReference>